<dbReference type="InterPro" id="IPR029132">
    <property type="entry name" value="CBAH/NAAA_C"/>
</dbReference>
<dbReference type="PANTHER" id="PTHR35527:SF2">
    <property type="entry name" value="HYDROLASE"/>
    <property type="match status" value="1"/>
</dbReference>
<dbReference type="InterPro" id="IPR052193">
    <property type="entry name" value="Peptidase_C59"/>
</dbReference>
<evidence type="ECO:0000259" key="3">
    <source>
        <dbReference type="Pfam" id="PF02275"/>
    </source>
</evidence>
<keyword evidence="2" id="KW-0378">Hydrolase</keyword>
<accession>A0A0R2BHN8</accession>
<dbReference type="Gene3D" id="3.60.60.10">
    <property type="entry name" value="Penicillin V Acylase, Chain A"/>
    <property type="match status" value="1"/>
</dbReference>
<comment type="similarity">
    <text evidence="1">Belongs to the peptidase C59 family.</text>
</comment>
<sequence length="326" mass="36894">MCTSIYEIALDGTHVLGRTMDWHNLGAGPVFVPRGYHWQSVFDDRAYENRYAILGSGGAHDNEIDISDGVNEKGLSVQKLTFANGAKFATTPDDNQISIAPFELPLYLLGHFSSVAEIEANIHQIQMMSGELAAHEYGHPELHFVAMDPTGRIVAIETSSEPLRIVDNPLGVLTNAYNFERQLKQLDHYMAFTDDFKEGRVPLNTARVTTGNFSGKKVPSGSYTPGSRFIRAAYYKERIDRSADENEAIVSLWHLLNSVSVPKMRGYQQNYSVYRAATCPETLSYYYEPYNRLGVRKLQMTDEMITTWREPHFFDKDDQLTTTTIR</sequence>
<dbReference type="STRING" id="33960.TY91_09245"/>
<gene>
    <name evidence="4" type="ORF">FC82_GL000010</name>
</gene>
<reference evidence="4 5" key="1">
    <citation type="journal article" date="2015" name="Genome Announc.">
        <title>Expanding the biotechnology potential of lactobacilli through comparative genomics of 213 strains and associated genera.</title>
        <authorList>
            <person name="Sun Z."/>
            <person name="Harris H.M."/>
            <person name="McCann A."/>
            <person name="Guo C."/>
            <person name="Argimon S."/>
            <person name="Zhang W."/>
            <person name="Yang X."/>
            <person name="Jeffery I.B."/>
            <person name="Cooney J.C."/>
            <person name="Kagawa T.F."/>
            <person name="Liu W."/>
            <person name="Song Y."/>
            <person name="Salvetti E."/>
            <person name="Wrobel A."/>
            <person name="Rasinkangas P."/>
            <person name="Parkhill J."/>
            <person name="Rea M.C."/>
            <person name="O'Sullivan O."/>
            <person name="Ritari J."/>
            <person name="Douillard F.P."/>
            <person name="Paul Ross R."/>
            <person name="Yang R."/>
            <person name="Briner A.E."/>
            <person name="Felis G.E."/>
            <person name="de Vos W.M."/>
            <person name="Barrangou R."/>
            <person name="Klaenhammer T.R."/>
            <person name="Caufield P.W."/>
            <person name="Cui Y."/>
            <person name="Zhang H."/>
            <person name="O'Toole P.W."/>
        </authorList>
    </citation>
    <scope>NUCLEOTIDE SEQUENCE [LARGE SCALE GENOMIC DNA]</scope>
    <source>
        <strain evidence="4 5">DSM 20515</strain>
    </source>
</reference>
<name>A0A0R2BHN8_SECCO</name>
<evidence type="ECO:0000313" key="5">
    <source>
        <dbReference type="Proteomes" id="UP000051845"/>
    </source>
</evidence>
<dbReference type="SUPFAM" id="SSF56235">
    <property type="entry name" value="N-terminal nucleophile aminohydrolases (Ntn hydrolases)"/>
    <property type="match status" value="1"/>
</dbReference>
<evidence type="ECO:0000256" key="2">
    <source>
        <dbReference type="ARBA" id="ARBA00022801"/>
    </source>
</evidence>
<evidence type="ECO:0000256" key="1">
    <source>
        <dbReference type="ARBA" id="ARBA00006625"/>
    </source>
</evidence>
<feature type="domain" description="Choloylglycine hydrolase/NAAA C-terminal" evidence="3">
    <location>
        <begin position="2"/>
        <end position="305"/>
    </location>
</feature>
<dbReference type="Pfam" id="PF02275">
    <property type="entry name" value="CBAH"/>
    <property type="match status" value="1"/>
</dbReference>
<dbReference type="InterPro" id="IPR029055">
    <property type="entry name" value="Ntn_hydrolases_N"/>
</dbReference>
<evidence type="ECO:0000313" key="4">
    <source>
        <dbReference type="EMBL" id="KRM77986.1"/>
    </source>
</evidence>
<proteinExistence type="inferred from homology"/>
<dbReference type="PATRIC" id="fig|1423733.4.peg.10"/>
<protein>
    <submittedName>
        <fullName evidence="4">Penicillin V acylase related amidase</fullName>
    </submittedName>
</protein>
<dbReference type="AlphaFoldDB" id="A0A0R2BHN8"/>
<organism evidence="4 5">
    <name type="scientific">Secundilactobacillus collinoides DSM 20515 = JCM 1123</name>
    <dbReference type="NCBI Taxonomy" id="1423733"/>
    <lineage>
        <taxon>Bacteria</taxon>
        <taxon>Bacillati</taxon>
        <taxon>Bacillota</taxon>
        <taxon>Bacilli</taxon>
        <taxon>Lactobacillales</taxon>
        <taxon>Lactobacillaceae</taxon>
        <taxon>Secundilactobacillus</taxon>
    </lineage>
</organism>
<dbReference type="CDD" id="cd00542">
    <property type="entry name" value="Ntn_PVA"/>
    <property type="match status" value="1"/>
</dbReference>
<dbReference type="RefSeq" id="WP_054762427.1">
    <property type="nucleotide sequence ID" value="NZ_AYYR01000001.1"/>
</dbReference>
<dbReference type="EMBL" id="AYYR01000001">
    <property type="protein sequence ID" value="KRM77986.1"/>
    <property type="molecule type" value="Genomic_DNA"/>
</dbReference>
<comment type="caution">
    <text evidence="4">The sequence shown here is derived from an EMBL/GenBank/DDBJ whole genome shotgun (WGS) entry which is preliminary data.</text>
</comment>
<dbReference type="Proteomes" id="UP000051845">
    <property type="component" value="Unassembled WGS sequence"/>
</dbReference>
<dbReference type="PANTHER" id="PTHR35527">
    <property type="entry name" value="CHOLOYLGLYCINE HYDROLASE"/>
    <property type="match status" value="1"/>
</dbReference>
<dbReference type="GO" id="GO:0016787">
    <property type="term" value="F:hydrolase activity"/>
    <property type="evidence" value="ECO:0007669"/>
    <property type="project" value="UniProtKB-KW"/>
</dbReference>